<dbReference type="RefSeq" id="WP_096399567.1">
    <property type="nucleotide sequence ID" value="NZ_AP017368.1"/>
</dbReference>
<dbReference type="AlphaFoldDB" id="A0A1J1DQE8"/>
<evidence type="ECO:0000256" key="2">
    <source>
        <dbReference type="HAMAP-Rule" id="MF_01477"/>
    </source>
</evidence>
<protein>
    <recommendedName>
        <fullName evidence="2">Ribosomal silencing factor RsfS</fullName>
    </recommendedName>
</protein>
<accession>A0A1J1DQE8</accession>
<dbReference type="NCBIfam" id="TIGR00090">
    <property type="entry name" value="rsfS_iojap_ybeB"/>
    <property type="match status" value="1"/>
</dbReference>
<dbReference type="SUPFAM" id="SSF81301">
    <property type="entry name" value="Nucleotidyltransferase"/>
    <property type="match status" value="1"/>
</dbReference>
<evidence type="ECO:0000313" key="4">
    <source>
        <dbReference type="Proteomes" id="UP000242645"/>
    </source>
</evidence>
<dbReference type="GO" id="GO:0090071">
    <property type="term" value="P:negative regulation of ribosome biogenesis"/>
    <property type="evidence" value="ECO:0007669"/>
    <property type="project" value="UniProtKB-UniRule"/>
</dbReference>
<dbReference type="EMBL" id="AP017368">
    <property type="protein sequence ID" value="BAV92047.1"/>
    <property type="molecule type" value="Genomic_DNA"/>
</dbReference>
<keyword evidence="4" id="KW-1185">Reference proteome</keyword>
<evidence type="ECO:0000256" key="1">
    <source>
        <dbReference type="ARBA" id="ARBA00010574"/>
    </source>
</evidence>
<dbReference type="PANTHER" id="PTHR21043">
    <property type="entry name" value="IOJAP SUPERFAMILY ORTHOLOG"/>
    <property type="match status" value="1"/>
</dbReference>
<dbReference type="GO" id="GO:0017148">
    <property type="term" value="P:negative regulation of translation"/>
    <property type="evidence" value="ECO:0007669"/>
    <property type="project" value="UniProtKB-UniRule"/>
</dbReference>
<dbReference type="GO" id="GO:0043023">
    <property type="term" value="F:ribosomal large subunit binding"/>
    <property type="evidence" value="ECO:0007669"/>
    <property type="project" value="TreeGrafter"/>
</dbReference>
<dbReference type="KEGG" id="dtr:RSDT_0535"/>
<comment type="similarity">
    <text evidence="1 2">Belongs to the Iojap/RsfS family.</text>
</comment>
<keyword evidence="2" id="KW-0810">Translation regulation</keyword>
<dbReference type="InterPro" id="IPR043519">
    <property type="entry name" value="NT_sf"/>
</dbReference>
<dbReference type="OrthoDB" id="9793681at2"/>
<proteinExistence type="inferred from homology"/>
<name>A0A1J1DQE8_9BACT</name>
<dbReference type="Gene3D" id="3.30.460.10">
    <property type="entry name" value="Beta Polymerase, domain 2"/>
    <property type="match status" value="1"/>
</dbReference>
<keyword evidence="2" id="KW-0678">Repressor</keyword>
<dbReference type="PANTHER" id="PTHR21043:SF0">
    <property type="entry name" value="MITOCHONDRIAL ASSEMBLY OF RIBOSOMAL LARGE SUBUNIT PROTEIN 1"/>
    <property type="match status" value="1"/>
</dbReference>
<dbReference type="GO" id="GO:0042256">
    <property type="term" value="P:cytosolic ribosome assembly"/>
    <property type="evidence" value="ECO:0007669"/>
    <property type="project" value="UniProtKB-UniRule"/>
</dbReference>
<evidence type="ECO:0000313" key="3">
    <source>
        <dbReference type="EMBL" id="BAV92047.1"/>
    </source>
</evidence>
<gene>
    <name evidence="2 3" type="primary">rsfS</name>
    <name evidence="3" type="ORF">RSDT_0535</name>
</gene>
<reference evidence="3 4" key="1">
    <citation type="journal article" date="2017" name="ISME J.">
        <title>Genome of 'Ca. Desulfovibrio trichonymphae', an H2-oxidizing bacterium in a tripartite symbiotic system within a protist cell in the termite gut.</title>
        <authorList>
            <person name="Kuwahara H."/>
            <person name="Yuki M."/>
            <person name="Izawa K."/>
            <person name="Ohkuma M."/>
            <person name="Hongoh Y."/>
        </authorList>
    </citation>
    <scope>NUCLEOTIDE SEQUENCE [LARGE SCALE GENOMIC DNA]</scope>
    <source>
        <strain evidence="3 4">Rs-N31</strain>
    </source>
</reference>
<dbReference type="InterPro" id="IPR004394">
    <property type="entry name" value="Iojap/RsfS/C7orf30"/>
</dbReference>
<comment type="function">
    <text evidence="2">Functions as a ribosomal silencing factor. Interacts with ribosomal protein uL14 (rplN), blocking formation of intersubunit bridge B8. Prevents association of the 30S and 50S ribosomal subunits and the formation of functional ribosomes, thus repressing translation.</text>
</comment>
<comment type="subcellular location">
    <subcellularLocation>
        <location evidence="2">Cytoplasm</location>
    </subcellularLocation>
</comment>
<dbReference type="Proteomes" id="UP000242645">
    <property type="component" value="Chromosome"/>
</dbReference>
<keyword evidence="2" id="KW-0963">Cytoplasm</keyword>
<dbReference type="GO" id="GO:0005737">
    <property type="term" value="C:cytoplasm"/>
    <property type="evidence" value="ECO:0007669"/>
    <property type="project" value="UniProtKB-SubCell"/>
</dbReference>
<dbReference type="Pfam" id="PF02410">
    <property type="entry name" value="RsfS"/>
    <property type="match status" value="1"/>
</dbReference>
<dbReference type="HAMAP" id="MF_01477">
    <property type="entry name" value="Iojap_RsfS"/>
    <property type="match status" value="1"/>
</dbReference>
<sequence>MEATLPQKRTTTPAEKLDDLKRLLEERKAERIVCLDLAEQGFFTESLVVLTANSARHARSLADDIAALCHERSWEFLRAEGYVVGRWILVDLNDIVLNIFLEPVRDLYHLESLWGFVKESTT</sequence>
<organism evidence="3 4">
    <name type="scientific">Candidatus Desulfovibrio trichonymphae</name>
    <dbReference type="NCBI Taxonomy" id="1725232"/>
    <lineage>
        <taxon>Bacteria</taxon>
        <taxon>Pseudomonadati</taxon>
        <taxon>Thermodesulfobacteriota</taxon>
        <taxon>Desulfovibrionia</taxon>
        <taxon>Desulfovibrionales</taxon>
        <taxon>Desulfovibrionaceae</taxon>
        <taxon>Desulfovibrio</taxon>
    </lineage>
</organism>
<comment type="subunit">
    <text evidence="2">Interacts with ribosomal protein uL14 (rplN).</text>
</comment>